<dbReference type="AlphaFoldDB" id="A0A8J2PHK3"/>
<keyword evidence="3" id="KW-1185">Reference proteome</keyword>
<evidence type="ECO:0000313" key="3">
    <source>
        <dbReference type="Proteomes" id="UP000708208"/>
    </source>
</evidence>
<accession>A0A8J2PHK3</accession>
<proteinExistence type="predicted"/>
<protein>
    <submittedName>
        <fullName evidence="2">Uncharacterized protein</fullName>
    </submittedName>
</protein>
<keyword evidence="1" id="KW-0812">Transmembrane</keyword>
<name>A0A8J2PHK3_9HEXA</name>
<feature type="transmembrane region" description="Helical" evidence="1">
    <location>
        <begin position="111"/>
        <end position="131"/>
    </location>
</feature>
<sequence>MIQEGYQMIFVDPSVTSQLKHTKESILRGHIWYTDNAIRSELLREIELLFQKAKDQDHSESFGKSFGERVMDSMGGRGKAVLVNDYGFAENLKLFSTMFHKAIPFFQNPSIQIPFLLITVYPILTLSWSLVSTYETLVSRNYG</sequence>
<comment type="caution">
    <text evidence="2">The sequence shown here is derived from an EMBL/GenBank/DDBJ whole genome shotgun (WGS) entry which is preliminary data.</text>
</comment>
<evidence type="ECO:0000256" key="1">
    <source>
        <dbReference type="SAM" id="Phobius"/>
    </source>
</evidence>
<organism evidence="2 3">
    <name type="scientific">Allacma fusca</name>
    <dbReference type="NCBI Taxonomy" id="39272"/>
    <lineage>
        <taxon>Eukaryota</taxon>
        <taxon>Metazoa</taxon>
        <taxon>Ecdysozoa</taxon>
        <taxon>Arthropoda</taxon>
        <taxon>Hexapoda</taxon>
        <taxon>Collembola</taxon>
        <taxon>Symphypleona</taxon>
        <taxon>Sminthuridae</taxon>
        <taxon>Allacma</taxon>
    </lineage>
</organism>
<evidence type="ECO:0000313" key="2">
    <source>
        <dbReference type="EMBL" id="CAG7830428.1"/>
    </source>
</evidence>
<dbReference type="EMBL" id="CAJVCH010555799">
    <property type="protein sequence ID" value="CAG7830428.1"/>
    <property type="molecule type" value="Genomic_DNA"/>
</dbReference>
<gene>
    <name evidence="2" type="ORF">AFUS01_LOCUS40229</name>
</gene>
<reference evidence="2" key="1">
    <citation type="submission" date="2021-06" db="EMBL/GenBank/DDBJ databases">
        <authorList>
            <person name="Hodson N. C."/>
            <person name="Mongue J. A."/>
            <person name="Jaron S. K."/>
        </authorList>
    </citation>
    <scope>NUCLEOTIDE SEQUENCE</scope>
</reference>
<keyword evidence="1" id="KW-1133">Transmembrane helix</keyword>
<dbReference type="Proteomes" id="UP000708208">
    <property type="component" value="Unassembled WGS sequence"/>
</dbReference>
<keyword evidence="1" id="KW-0472">Membrane</keyword>